<dbReference type="AlphaFoldDB" id="A0A5C6RUP6"/>
<protein>
    <submittedName>
        <fullName evidence="5">SAM-dependent chlorinase/fluorinase</fullName>
    </submittedName>
</protein>
<accession>A0A5C6RUP6</accession>
<feature type="domain" description="S-adenosyl-l-methionine hydroxide adenosyltransferase N-terminal" evidence="3">
    <location>
        <begin position="4"/>
        <end position="145"/>
    </location>
</feature>
<dbReference type="SUPFAM" id="SSF102522">
    <property type="entry name" value="Bacterial fluorinating enzyme, N-terminal domain"/>
    <property type="match status" value="1"/>
</dbReference>
<dbReference type="Pfam" id="PF01887">
    <property type="entry name" value="SAM_HAT_N"/>
    <property type="match status" value="1"/>
</dbReference>
<dbReference type="Proteomes" id="UP000321721">
    <property type="component" value="Unassembled WGS sequence"/>
</dbReference>
<evidence type="ECO:0000259" key="3">
    <source>
        <dbReference type="Pfam" id="PF01887"/>
    </source>
</evidence>
<dbReference type="InterPro" id="IPR046469">
    <property type="entry name" value="SAM_HAT_N"/>
</dbReference>
<evidence type="ECO:0000256" key="2">
    <source>
        <dbReference type="ARBA" id="ARBA00024035"/>
    </source>
</evidence>
<gene>
    <name evidence="5" type="ORF">FRY74_04370</name>
</gene>
<dbReference type="PANTHER" id="PTHR35092">
    <property type="entry name" value="CHLORINASE MJ1651"/>
    <property type="match status" value="1"/>
</dbReference>
<dbReference type="InterPro" id="IPR046470">
    <property type="entry name" value="SAM_HAT_C"/>
</dbReference>
<dbReference type="InterPro" id="IPR002747">
    <property type="entry name" value="SAM_OH_AdoTrfase"/>
</dbReference>
<name>A0A5C6RUP6_9FLAO</name>
<dbReference type="Pfam" id="PF20257">
    <property type="entry name" value="SAM_HAT_C"/>
    <property type="match status" value="1"/>
</dbReference>
<dbReference type="PANTHER" id="PTHR35092:SF1">
    <property type="entry name" value="CHLORINASE MJ1651"/>
    <property type="match status" value="1"/>
</dbReference>
<dbReference type="Gene3D" id="2.40.30.90">
    <property type="entry name" value="Bacterial fluorinating enzyme like"/>
    <property type="match status" value="1"/>
</dbReference>
<dbReference type="InterPro" id="IPR023228">
    <property type="entry name" value="SAM_OH_AdoTrfase_N_sf"/>
</dbReference>
<organism evidence="5 6">
    <name type="scientific">Vicingus serpentipes</name>
    <dbReference type="NCBI Taxonomy" id="1926625"/>
    <lineage>
        <taxon>Bacteria</taxon>
        <taxon>Pseudomonadati</taxon>
        <taxon>Bacteroidota</taxon>
        <taxon>Flavobacteriia</taxon>
        <taxon>Flavobacteriales</taxon>
        <taxon>Vicingaceae</taxon>
        <taxon>Vicingus</taxon>
    </lineage>
</organism>
<dbReference type="SUPFAM" id="SSF101852">
    <property type="entry name" value="Bacterial fluorinating enzyme, C-terminal domain"/>
    <property type="match status" value="1"/>
</dbReference>
<sequence>MAIITLTSDLGLKDYYVASLKGAILSQTPNVKIVDITHEVPSFNFSKAAFIIKNCYKDFPQGTVHIIGVSAESSIDIPHIVVFERGHYFIGADNGMFSLIFDSPPEKIIELNINQDTDRITFPAKDVFVKAACHIIRGGTLEVIGKPKAELEVRTLFSAVSENNTIRGMASYIDHYGNIITNITETLFKSFGRGRKFGIFFRNTNYEINQITSSYNSVIEGERVAMFSSTGFIEIAVNKGNASKLFGIKENDIIRIEFYD</sequence>
<comment type="caution">
    <text evidence="5">The sequence shown here is derived from an EMBL/GenBank/DDBJ whole genome shotgun (WGS) entry which is preliminary data.</text>
</comment>
<keyword evidence="1" id="KW-0949">S-adenosyl-L-methionine</keyword>
<comment type="similarity">
    <text evidence="2">Belongs to the SAM hydrolase / SAM-dependent halogenase family.</text>
</comment>
<feature type="domain" description="S-adenosyl-l-methionine hydroxide adenosyltransferase C-terminal" evidence="4">
    <location>
        <begin position="171"/>
        <end position="254"/>
    </location>
</feature>
<evidence type="ECO:0000256" key="1">
    <source>
        <dbReference type="ARBA" id="ARBA00022691"/>
    </source>
</evidence>
<dbReference type="Gene3D" id="3.40.50.10790">
    <property type="entry name" value="S-adenosyl-l-methionine hydroxide adenosyltransferase, N-terminal"/>
    <property type="match status" value="1"/>
</dbReference>
<dbReference type="OrthoDB" id="9792195at2"/>
<evidence type="ECO:0000313" key="5">
    <source>
        <dbReference type="EMBL" id="TXB65807.1"/>
    </source>
</evidence>
<evidence type="ECO:0000259" key="4">
    <source>
        <dbReference type="Pfam" id="PF20257"/>
    </source>
</evidence>
<dbReference type="InterPro" id="IPR023227">
    <property type="entry name" value="SAM_OH_AdoTrfase_C_sf"/>
</dbReference>
<keyword evidence="6" id="KW-1185">Reference proteome</keyword>
<dbReference type="RefSeq" id="WP_147099009.1">
    <property type="nucleotide sequence ID" value="NZ_VOOS01000002.1"/>
</dbReference>
<evidence type="ECO:0000313" key="6">
    <source>
        <dbReference type="Proteomes" id="UP000321721"/>
    </source>
</evidence>
<reference evidence="5 6" key="1">
    <citation type="submission" date="2019-08" db="EMBL/GenBank/DDBJ databases">
        <title>Genome of Vicingus serpentipes NCIMB 15042.</title>
        <authorList>
            <person name="Bowman J.P."/>
        </authorList>
    </citation>
    <scope>NUCLEOTIDE SEQUENCE [LARGE SCALE GENOMIC DNA]</scope>
    <source>
        <strain evidence="5 6">NCIMB 15042</strain>
    </source>
</reference>
<dbReference type="PIRSF" id="PIRSF006779">
    <property type="entry name" value="UCP006779"/>
    <property type="match status" value="1"/>
</dbReference>
<dbReference type="EMBL" id="VOOS01000002">
    <property type="protein sequence ID" value="TXB65807.1"/>
    <property type="molecule type" value="Genomic_DNA"/>
</dbReference>
<proteinExistence type="inferred from homology"/>